<dbReference type="Proteomes" id="UP001138921">
    <property type="component" value="Unassembled WGS sequence"/>
</dbReference>
<keyword evidence="2" id="KW-1185">Reference proteome</keyword>
<proteinExistence type="predicted"/>
<organism evidence="1 2">
    <name type="scientific">Aminobacter anthyllidis</name>
    <dbReference type="NCBI Taxonomy" id="1035067"/>
    <lineage>
        <taxon>Bacteria</taxon>
        <taxon>Pseudomonadati</taxon>
        <taxon>Pseudomonadota</taxon>
        <taxon>Alphaproteobacteria</taxon>
        <taxon>Hyphomicrobiales</taxon>
        <taxon>Phyllobacteriaceae</taxon>
        <taxon>Aminobacter</taxon>
    </lineage>
</organism>
<dbReference type="AlphaFoldDB" id="A0A9X1A6T1"/>
<evidence type="ECO:0000313" key="1">
    <source>
        <dbReference type="EMBL" id="MBT1154302.1"/>
    </source>
</evidence>
<evidence type="ECO:0008006" key="3">
    <source>
        <dbReference type="Google" id="ProtNLM"/>
    </source>
</evidence>
<gene>
    <name evidence="1" type="ORF">J1C56_01720</name>
</gene>
<protein>
    <recommendedName>
        <fullName evidence="3">Transglutaminase-like domain-containing protein</fullName>
    </recommendedName>
</protein>
<accession>A0A9X1A6T1</accession>
<dbReference type="RefSeq" id="WP_214385408.1">
    <property type="nucleotide sequence ID" value="NZ_JAFLWW010000001.1"/>
</dbReference>
<reference evidence="1" key="1">
    <citation type="journal article" date="2021" name="Microorganisms">
        <title>Phylogenomic Reconstruction and Metabolic Potential of the Genus Aminobacter.</title>
        <authorList>
            <person name="Artuso I."/>
            <person name="Turrini P."/>
            <person name="Pirolo M."/>
            <person name="Lugli G.A."/>
            <person name="Ventura M."/>
            <person name="Visca P."/>
        </authorList>
    </citation>
    <scope>NUCLEOTIDE SEQUENCE</scope>
    <source>
        <strain evidence="1">LMG 26462</strain>
    </source>
</reference>
<comment type="caution">
    <text evidence="1">The sequence shown here is derived from an EMBL/GenBank/DDBJ whole genome shotgun (WGS) entry which is preliminary data.</text>
</comment>
<dbReference type="EMBL" id="JAFLWW010000001">
    <property type="protein sequence ID" value="MBT1154302.1"/>
    <property type="molecule type" value="Genomic_DNA"/>
</dbReference>
<reference evidence="1" key="2">
    <citation type="submission" date="2021-03" db="EMBL/GenBank/DDBJ databases">
        <authorList>
            <person name="Artuso I."/>
            <person name="Turrini P."/>
            <person name="Pirolo M."/>
            <person name="Lugli G.A."/>
            <person name="Ventura M."/>
            <person name="Visca P."/>
        </authorList>
    </citation>
    <scope>NUCLEOTIDE SEQUENCE</scope>
    <source>
        <strain evidence="1">LMG 26462</strain>
    </source>
</reference>
<sequence>MTRRSIALFAGLVYSMAGGPAMDRAAAAPATSINICHGYGCAFRSRLDLGPGDDRKFASILVAGRASPEAERKAIAKAVSYYEKRAQQVTGVRDQPKSEFGASKVKGQMDCVDESTNTDALLRYLARRGLLRHHKVEARDSRGFLLDGRYPHWTAVIRAPDGVKWVVDSWYAPMGGAPDIIRLGDWKSRGVLESGALNYRPDIR</sequence>
<name>A0A9X1A6T1_9HYPH</name>
<evidence type="ECO:0000313" key="2">
    <source>
        <dbReference type="Proteomes" id="UP001138921"/>
    </source>
</evidence>